<dbReference type="SUPFAM" id="SSF54211">
    <property type="entry name" value="Ribosomal protein S5 domain 2-like"/>
    <property type="match status" value="2"/>
</dbReference>
<feature type="region of interest" description="Histidinol-phosphatase" evidence="12">
    <location>
        <begin position="1"/>
        <end position="164"/>
    </location>
</feature>
<evidence type="ECO:0000256" key="8">
    <source>
        <dbReference type="ARBA" id="ARBA00022842"/>
    </source>
</evidence>
<dbReference type="AlphaFoldDB" id="A0A2G4R3F9"/>
<accession>A0A2G4R3F9</accession>
<comment type="similarity">
    <text evidence="12">In the N-terminal section; belongs to the histidinol-phosphatase family.</text>
</comment>
<dbReference type="PROSITE" id="PS00955">
    <property type="entry name" value="IGP_DEHYDRATASE_2"/>
    <property type="match status" value="1"/>
</dbReference>
<keyword evidence="7 12" id="KW-0862">Zinc</keyword>
<evidence type="ECO:0000256" key="3">
    <source>
        <dbReference type="ARBA" id="ARBA00022490"/>
    </source>
</evidence>
<dbReference type="UniPathway" id="UPA00031">
    <property type="reaction ID" value="UER00011"/>
</dbReference>
<keyword evidence="8 12" id="KW-0460">Magnesium</keyword>
<dbReference type="InterPro" id="IPR020568">
    <property type="entry name" value="Ribosomal_Su5_D2-typ_SF"/>
</dbReference>
<dbReference type="EMBL" id="LDWY01000042">
    <property type="protein sequence ID" value="PHY91099.1"/>
    <property type="molecule type" value="Genomic_DNA"/>
</dbReference>
<dbReference type="GO" id="GO:0005737">
    <property type="term" value="C:cytoplasm"/>
    <property type="evidence" value="ECO:0007669"/>
    <property type="project" value="UniProtKB-SubCell"/>
</dbReference>
<comment type="catalytic activity">
    <reaction evidence="12">
        <text>D-erythro-1-(imidazol-4-yl)glycerol 3-phosphate = 3-(imidazol-4-yl)-2-oxopropyl phosphate + H2O</text>
        <dbReference type="Rhea" id="RHEA:11040"/>
        <dbReference type="ChEBI" id="CHEBI:15377"/>
        <dbReference type="ChEBI" id="CHEBI:57766"/>
        <dbReference type="ChEBI" id="CHEBI:58278"/>
        <dbReference type="EC" id="4.2.1.19"/>
    </reaction>
</comment>
<dbReference type="PANTHER" id="PTHR23133">
    <property type="entry name" value="IMIDAZOLEGLYCEROL-PHOSPHATE DEHYDRATASE HIS7"/>
    <property type="match status" value="1"/>
</dbReference>
<dbReference type="GO" id="GO:0046872">
    <property type="term" value="F:metal ion binding"/>
    <property type="evidence" value="ECO:0007669"/>
    <property type="project" value="UniProtKB-KW"/>
</dbReference>
<comment type="cofactor">
    <cofactor evidence="1 12">
        <name>Mg(2+)</name>
        <dbReference type="ChEBI" id="CHEBI:18420"/>
    </cofactor>
</comment>
<dbReference type="InterPro" id="IPR036412">
    <property type="entry name" value="HAD-like_sf"/>
</dbReference>
<feature type="active site" description="Nucleophile" evidence="12">
    <location>
        <position position="9"/>
    </location>
</feature>
<protein>
    <recommendedName>
        <fullName evidence="12">Histidine biosynthesis bifunctional protein HisB</fullName>
    </recommendedName>
    <domain>
        <recommendedName>
            <fullName evidence="12">Histidinol-phosphatase</fullName>
            <ecNumber evidence="12">3.1.3.15</ecNumber>
        </recommendedName>
    </domain>
    <domain>
        <recommendedName>
            <fullName evidence="12">Imidazoleglycerol-phosphate dehydratase</fullName>
            <shortName evidence="12">IGPD</shortName>
            <ecNumber evidence="12">4.2.1.19</ecNumber>
        </recommendedName>
    </domain>
</protein>
<dbReference type="Pfam" id="PF00475">
    <property type="entry name" value="IGPD"/>
    <property type="match status" value="1"/>
</dbReference>
<dbReference type="InterPro" id="IPR038494">
    <property type="entry name" value="IGPD_sf"/>
</dbReference>
<dbReference type="NCBIfam" id="NF003937">
    <property type="entry name" value="PRK05446.1"/>
    <property type="match status" value="1"/>
</dbReference>
<dbReference type="NCBIfam" id="TIGR01261">
    <property type="entry name" value="hisB_Nterm"/>
    <property type="match status" value="1"/>
</dbReference>
<evidence type="ECO:0000313" key="13">
    <source>
        <dbReference type="EMBL" id="PHY91099.1"/>
    </source>
</evidence>
<dbReference type="InterPro" id="IPR020566">
    <property type="entry name" value="His_synth_bifunc_HisB"/>
</dbReference>
<keyword evidence="5 12" id="KW-0479">Metal-binding</keyword>
<comment type="pathway">
    <text evidence="2 12">Amino-acid biosynthesis; L-histidine biosynthesis; L-histidine from 5-phospho-alpha-D-ribose 1-diphosphate: step 6/9.</text>
</comment>
<dbReference type="RefSeq" id="WP_099461350.1">
    <property type="nucleotide sequence ID" value="NZ_LDWY01000042.1"/>
</dbReference>
<reference evidence="14" key="1">
    <citation type="submission" date="2015-06" db="EMBL/GenBank/DDBJ databases">
        <authorList>
            <person name="Parisi A."/>
            <person name="Chiara M."/>
            <person name="Florio D."/>
            <person name="Miccolupo A."/>
            <person name="Manzari C."/>
            <person name="Mion D."/>
            <person name="Caruso M."/>
            <person name="D'erchia A.M."/>
            <person name="Zanoni R."/>
        </authorList>
    </citation>
    <scope>NUCLEOTIDE SEQUENCE [LARGE SCALE GENOMIC DNA]</scope>
    <source>
        <strain evidence="14">73/13</strain>
    </source>
</reference>
<dbReference type="NCBIfam" id="TIGR01656">
    <property type="entry name" value="Histidinol-ppas"/>
    <property type="match status" value="1"/>
</dbReference>
<evidence type="ECO:0000256" key="12">
    <source>
        <dbReference type="HAMAP-Rule" id="MF_01022"/>
    </source>
</evidence>
<sequence length="352" mass="39595">MSEKILFIDRDGTLICEPKEDFQVDSLEKLTFEKGAIPALLKLQKFGFSFVLVSNQDGLGMTSFPKEDFEKAHFKMLEILQSCGIEFKDIFICPHFEKENCACRKPKTALLKDYIKYQMYDKNQSFVIGDRQSDMDLALNLGVVGLRYGELSWEELTEKILNSFRCVSVRRKTKETDISVKVALNGGRVVIESGVAFLDHMIEQIAVHSGIGLELSCLGDLEIDEHHSVEDIALTLGEAIKRALGDKIGIARYGFVLPMDESLASCALDFSNRPFLKFKAKFKKKKLGTLSAEMIEHFFYSLSYALGVSLHLKVKGKNDHHKCEALFKAFGRALREAIKIESENLASSKGVL</sequence>
<dbReference type="EC" id="4.2.1.19" evidence="12"/>
<comment type="pathway">
    <text evidence="12">Amino-acid biosynthesis; L-histidine biosynthesis; L-histidine from 5-phospho-alpha-D-ribose 1-diphosphate: step 8/9.</text>
</comment>
<dbReference type="OrthoDB" id="9790411at2"/>
<evidence type="ECO:0000256" key="9">
    <source>
        <dbReference type="ARBA" id="ARBA00023102"/>
    </source>
</evidence>
<dbReference type="FunFam" id="3.30.230.40:FF:000003">
    <property type="entry name" value="Imidazoleglycerol-phosphate dehydratase HisB"/>
    <property type="match status" value="1"/>
</dbReference>
<feature type="binding site" evidence="12">
    <location>
        <position position="11"/>
    </location>
    <ligand>
        <name>Mg(2+)</name>
        <dbReference type="ChEBI" id="CHEBI:18420"/>
    </ligand>
</feature>
<dbReference type="InterPro" id="IPR005954">
    <property type="entry name" value="HisB_N"/>
</dbReference>
<feature type="binding site" evidence="12">
    <location>
        <position position="93"/>
    </location>
    <ligand>
        <name>Zn(2+)</name>
        <dbReference type="ChEBI" id="CHEBI:29105"/>
    </ligand>
</feature>
<dbReference type="NCBIfam" id="NF002114">
    <property type="entry name" value="PRK00951.2-4"/>
    <property type="match status" value="1"/>
</dbReference>
<dbReference type="GO" id="GO:0004424">
    <property type="term" value="F:imidazoleglycerol-phosphate dehydratase activity"/>
    <property type="evidence" value="ECO:0007669"/>
    <property type="project" value="UniProtKB-UniRule"/>
</dbReference>
<dbReference type="PROSITE" id="PS00954">
    <property type="entry name" value="IGP_DEHYDRATASE_1"/>
    <property type="match status" value="1"/>
</dbReference>
<proteinExistence type="inferred from homology"/>
<dbReference type="InterPro" id="IPR020565">
    <property type="entry name" value="ImidazoleglycerP_deHydtase_CS"/>
</dbReference>
<feature type="binding site" evidence="12">
    <location>
        <position position="130"/>
    </location>
    <ligand>
        <name>Mg(2+)</name>
        <dbReference type="ChEBI" id="CHEBI:18420"/>
    </ligand>
</feature>
<feature type="active site" description="Proton donor" evidence="12">
    <location>
        <position position="11"/>
    </location>
</feature>
<keyword evidence="4 12" id="KW-0028">Amino-acid biosynthesis</keyword>
<feature type="binding site" evidence="12">
    <location>
        <position position="9"/>
    </location>
    <ligand>
        <name>Mg(2+)</name>
        <dbReference type="ChEBI" id="CHEBI:18420"/>
    </ligand>
</feature>
<dbReference type="InterPro" id="IPR013954">
    <property type="entry name" value="PNK3P"/>
</dbReference>
<evidence type="ECO:0000256" key="4">
    <source>
        <dbReference type="ARBA" id="ARBA00022605"/>
    </source>
</evidence>
<feature type="region of interest" description="Imidazoleglycerol-phosphate dehydratase" evidence="12">
    <location>
        <begin position="165"/>
        <end position="352"/>
    </location>
</feature>
<keyword evidence="3 12" id="KW-0963">Cytoplasm</keyword>
<evidence type="ECO:0000313" key="14">
    <source>
        <dbReference type="Proteomes" id="UP000237472"/>
    </source>
</evidence>
<dbReference type="InterPro" id="IPR006543">
    <property type="entry name" value="Histidinol-phos"/>
</dbReference>
<comment type="caution">
    <text evidence="13">The sequence shown here is derived from an EMBL/GenBank/DDBJ whole genome shotgun (WGS) entry which is preliminary data.</text>
</comment>
<dbReference type="NCBIfam" id="TIGR01662">
    <property type="entry name" value="HAD-SF-IIIA"/>
    <property type="match status" value="1"/>
</dbReference>
<dbReference type="SUPFAM" id="SSF56784">
    <property type="entry name" value="HAD-like"/>
    <property type="match status" value="1"/>
</dbReference>
<dbReference type="InterPro" id="IPR006549">
    <property type="entry name" value="HAD-SF_hydro_IIIA"/>
</dbReference>
<dbReference type="Proteomes" id="UP000237472">
    <property type="component" value="Unassembled WGS sequence"/>
</dbReference>
<dbReference type="HAMAP" id="MF_00076">
    <property type="entry name" value="HisB"/>
    <property type="match status" value="1"/>
</dbReference>
<dbReference type="InterPro" id="IPR023214">
    <property type="entry name" value="HAD_sf"/>
</dbReference>
<dbReference type="Gene3D" id="3.30.230.40">
    <property type="entry name" value="Imidazole glycerol phosphate dehydratase, domain 1"/>
    <property type="match status" value="2"/>
</dbReference>
<dbReference type="GO" id="GO:0004401">
    <property type="term" value="F:histidinol-phosphatase activity"/>
    <property type="evidence" value="ECO:0007669"/>
    <property type="project" value="UniProtKB-UniRule"/>
</dbReference>
<dbReference type="CDD" id="cd07503">
    <property type="entry name" value="HAD_HisB-N"/>
    <property type="match status" value="1"/>
</dbReference>
<evidence type="ECO:0000256" key="2">
    <source>
        <dbReference type="ARBA" id="ARBA00005047"/>
    </source>
</evidence>
<dbReference type="EC" id="3.1.3.15" evidence="12"/>
<organism evidence="13 14">
    <name type="scientific">Campylobacter vulpis</name>
    <dbReference type="NCBI Taxonomy" id="1655500"/>
    <lineage>
        <taxon>Bacteria</taxon>
        <taxon>Pseudomonadati</taxon>
        <taxon>Campylobacterota</taxon>
        <taxon>Epsilonproteobacteria</taxon>
        <taxon>Campylobacterales</taxon>
        <taxon>Campylobacteraceae</taxon>
        <taxon>Campylobacter</taxon>
    </lineage>
</organism>
<keyword evidence="9 12" id="KW-0368">Histidine biosynthesis</keyword>
<dbReference type="GO" id="GO:0000105">
    <property type="term" value="P:L-histidine biosynthetic process"/>
    <property type="evidence" value="ECO:0007669"/>
    <property type="project" value="UniProtKB-UniRule"/>
</dbReference>
<feature type="binding site" evidence="12">
    <location>
        <position position="101"/>
    </location>
    <ligand>
        <name>Zn(2+)</name>
        <dbReference type="ChEBI" id="CHEBI:29105"/>
    </ligand>
</feature>
<feature type="binding site" evidence="12">
    <location>
        <position position="95"/>
    </location>
    <ligand>
        <name>Zn(2+)</name>
        <dbReference type="ChEBI" id="CHEBI:29105"/>
    </ligand>
</feature>
<dbReference type="Gene3D" id="3.40.50.1000">
    <property type="entry name" value="HAD superfamily/HAD-like"/>
    <property type="match status" value="1"/>
</dbReference>
<dbReference type="CDD" id="cd07914">
    <property type="entry name" value="IGPD"/>
    <property type="match status" value="1"/>
</dbReference>
<comment type="subcellular location">
    <subcellularLocation>
        <location evidence="12">Cytoplasm</location>
    </subcellularLocation>
</comment>
<comment type="catalytic activity">
    <reaction evidence="12">
        <text>L-histidinol phosphate + H2O = L-histidinol + phosphate</text>
        <dbReference type="Rhea" id="RHEA:14465"/>
        <dbReference type="ChEBI" id="CHEBI:15377"/>
        <dbReference type="ChEBI" id="CHEBI:43474"/>
        <dbReference type="ChEBI" id="CHEBI:57699"/>
        <dbReference type="ChEBI" id="CHEBI:57980"/>
        <dbReference type="EC" id="3.1.3.15"/>
    </reaction>
</comment>
<evidence type="ECO:0000256" key="1">
    <source>
        <dbReference type="ARBA" id="ARBA00001946"/>
    </source>
</evidence>
<evidence type="ECO:0000256" key="11">
    <source>
        <dbReference type="ARBA" id="ARBA00023268"/>
    </source>
</evidence>
<evidence type="ECO:0000256" key="7">
    <source>
        <dbReference type="ARBA" id="ARBA00022833"/>
    </source>
</evidence>
<evidence type="ECO:0000256" key="10">
    <source>
        <dbReference type="ARBA" id="ARBA00023239"/>
    </source>
</evidence>
<keyword evidence="6 12" id="KW-0378">Hydrolase</keyword>
<evidence type="ECO:0000256" key="5">
    <source>
        <dbReference type="ARBA" id="ARBA00022723"/>
    </source>
</evidence>
<gene>
    <name evidence="12" type="primary">hisB</name>
    <name evidence="13" type="ORF">AA994_03425</name>
</gene>
<dbReference type="PANTHER" id="PTHR23133:SF2">
    <property type="entry name" value="IMIDAZOLEGLYCEROL-PHOSPHATE DEHYDRATASE"/>
    <property type="match status" value="1"/>
</dbReference>
<comment type="cofactor">
    <cofactor evidence="12">
        <name>Zn(2+)</name>
        <dbReference type="ChEBI" id="CHEBI:29105"/>
    </cofactor>
</comment>
<keyword evidence="10 12" id="KW-0456">Lyase</keyword>
<dbReference type="HAMAP" id="MF_01022">
    <property type="entry name" value="Bifunc_HisB"/>
    <property type="match status" value="1"/>
</dbReference>
<keyword evidence="11 12" id="KW-0511">Multifunctional enzyme</keyword>
<comment type="similarity">
    <text evidence="12">In the C-terminal section; belongs to the imidazoleglycerol-phosphate dehydratase family.</text>
</comment>
<dbReference type="InterPro" id="IPR000807">
    <property type="entry name" value="ImidazoleglycerolP_deHydtase"/>
</dbReference>
<feature type="binding site" evidence="12">
    <location>
        <position position="103"/>
    </location>
    <ligand>
        <name>Zn(2+)</name>
        <dbReference type="ChEBI" id="CHEBI:29105"/>
    </ligand>
</feature>
<evidence type="ECO:0000256" key="6">
    <source>
        <dbReference type="ARBA" id="ARBA00022801"/>
    </source>
</evidence>
<name>A0A2G4R3F9_9BACT</name>
<dbReference type="NCBIfam" id="NF002111">
    <property type="entry name" value="PRK00951.2-1"/>
    <property type="match status" value="1"/>
</dbReference>
<dbReference type="FunFam" id="3.30.230.40:FF:000001">
    <property type="entry name" value="Imidazoleglycerol-phosphate dehydratase HisB"/>
    <property type="match status" value="1"/>
</dbReference>
<dbReference type="Pfam" id="PF08645">
    <property type="entry name" value="PNK3P"/>
    <property type="match status" value="1"/>
</dbReference>